<dbReference type="Proteomes" id="UP000531916">
    <property type="component" value="Unassembled WGS sequence"/>
</dbReference>
<dbReference type="Proteomes" id="UP000521994">
    <property type="component" value="Unassembled WGS sequence"/>
</dbReference>
<evidence type="ECO:0000313" key="8">
    <source>
        <dbReference type="EMBL" id="EFL9839784.1"/>
    </source>
</evidence>
<evidence type="ECO:0000313" key="23">
    <source>
        <dbReference type="Proteomes" id="UP000225264"/>
    </source>
</evidence>
<reference evidence="10" key="2">
    <citation type="submission" date="2018-08" db="EMBL/GenBank/DDBJ databases">
        <authorList>
            <consortium name="NCBI Pathogen Detection Project"/>
        </authorList>
    </citation>
    <scope>NUCLEOTIDE SEQUENCE</scope>
    <source>
        <strain evidence="11">TW14994</strain>
        <strain evidence="10">W1_5_ERB1</strain>
    </source>
</reference>
<evidence type="ECO:0000313" key="19">
    <source>
        <dbReference type="EMBL" id="MWR90822.1"/>
    </source>
</evidence>
<dbReference type="EMBL" id="WUIG01000700">
    <property type="protein sequence ID" value="MXJ11123.1"/>
    <property type="molecule type" value="Genomic_DNA"/>
</dbReference>
<reference evidence="3 33" key="5">
    <citation type="submission" date="2019-04" db="EMBL/GenBank/DDBJ databases">
        <authorList>
            <consortium name="NARMS: The National Antimicrobial Resistance Monitoring System"/>
        </authorList>
    </citation>
    <scope>NUCLEOTIDE SEQUENCE [LARGE SCALE GENOMIC DNA]</scope>
    <source>
        <strain evidence="5 32">CVM N19EC0510</strain>
        <strain evidence="6 35">CVM N19EC0596</strain>
        <strain evidence="3 33">FSIS11919500</strain>
    </source>
</reference>
<dbReference type="InterPro" id="IPR057790">
    <property type="entry name" value="YncO-like"/>
</dbReference>
<evidence type="ECO:0000313" key="26">
    <source>
        <dbReference type="Proteomes" id="UP000436482"/>
    </source>
</evidence>
<dbReference type="EMBL" id="JABXPW010000001">
    <property type="protein sequence ID" value="MBA7717375.1"/>
    <property type="molecule type" value="Genomic_DNA"/>
</dbReference>
<gene>
    <name evidence="7" type="ORF">BG944_001091</name>
    <name evidence="4" type="ORF">BRV02_005117</name>
    <name evidence="2" type="ORF">C1Q91_004450</name>
    <name evidence="22" type="ORF">C9194_15445</name>
    <name evidence="9" type="ORF">CF22_003310</name>
    <name evidence="15" type="ORF">CQ842_21290</name>
    <name evidence="3" type="ORF">E5H86_29960</name>
    <name evidence="8" type="ORF">EN85_004892</name>
    <name evidence="18" type="ORF">FVB16_13320</name>
    <name evidence="5" type="ORF">GAI89_18995</name>
    <name evidence="6" type="ORF">GAJ12_22755</name>
    <name evidence="20" type="ORF">GP965_24445</name>
    <name evidence="19" type="ORF">GP979_21380</name>
    <name evidence="21" type="ORF">GRW24_22085</name>
    <name evidence="10" type="ORF">HHH44_005036</name>
    <name evidence="11" type="ORF">HKA49_003160</name>
    <name evidence="12" type="ORF">HV209_01905</name>
    <name evidence="13" type="ORF">HV209_24800</name>
    <name evidence="14" type="ORF">JNA65_26860</name>
    <name evidence="17" type="ORF">NY836_26250</name>
    <name evidence="16" type="ORF">OFN31_25120</name>
</gene>
<dbReference type="EMBL" id="AASSGK010000093">
    <property type="protein sequence ID" value="EFG2163924.1"/>
    <property type="molecule type" value="Genomic_DNA"/>
</dbReference>
<evidence type="ECO:0000313" key="29">
    <source>
        <dbReference type="Proteomes" id="UP000521994"/>
    </source>
</evidence>
<evidence type="ECO:0000313" key="12">
    <source>
        <dbReference type="EMBL" id="MBA7717375.1"/>
    </source>
</evidence>
<reference evidence="12" key="12">
    <citation type="submission" date="2020-06" db="EMBL/GenBank/DDBJ databases">
        <title>REHAB project genomes.</title>
        <authorList>
            <person name="Shaw L.P."/>
        </authorList>
    </citation>
    <scope>NUCLEOTIDE SEQUENCE</scope>
    <source>
        <strain evidence="12">RHBSTW-00474</strain>
    </source>
</reference>
<keyword evidence="1" id="KW-0812">Transmembrane</keyword>
<dbReference type="Proteomes" id="UP000543257">
    <property type="component" value="Unassembled WGS sequence"/>
</dbReference>
<evidence type="ECO:0000313" key="3">
    <source>
        <dbReference type="EMBL" id="EFC2249869.1"/>
    </source>
</evidence>
<comment type="caution">
    <text evidence="21">The sequence shown here is derived from an EMBL/GenBank/DDBJ whole genome shotgun (WGS) entry which is preliminary data.</text>
</comment>
<dbReference type="Proteomes" id="UP000531463">
    <property type="component" value="Unassembled WGS sequence"/>
</dbReference>
<dbReference type="Proteomes" id="UP000528504">
    <property type="component" value="Unassembled WGS sequence"/>
</dbReference>
<reference evidence="4 34" key="9">
    <citation type="submission" date="2020-02" db="EMBL/GenBank/DDBJ databases">
        <authorList>
            <person name="Ashton P.M."/>
            <person name="Dallman T."/>
            <person name="Nair S."/>
            <person name="De Pinna E."/>
            <person name="Peters T."/>
            <person name="Grant K."/>
        </authorList>
    </citation>
    <scope>NUCLEOTIDE SEQUENCE [LARGE SCALE GENOMIC DNA]</scope>
    <source>
        <strain evidence="4 34">188143</strain>
    </source>
</reference>
<evidence type="ECO:0000256" key="1">
    <source>
        <dbReference type="SAM" id="Phobius"/>
    </source>
</evidence>
<evidence type="ECO:0000313" key="22">
    <source>
        <dbReference type="EMBL" id="TJF64504.1"/>
    </source>
</evidence>
<feature type="transmembrane region" description="Helical" evidence="1">
    <location>
        <begin position="20"/>
        <end position="38"/>
    </location>
</feature>
<dbReference type="EMBL" id="JABXPW010000011">
    <property type="protein sequence ID" value="MBA7721720.1"/>
    <property type="molecule type" value="Genomic_DNA"/>
</dbReference>
<evidence type="ECO:0000313" key="11">
    <source>
        <dbReference type="EMBL" id="HAI8958975.1"/>
    </source>
</evidence>
<evidence type="ECO:0000313" key="24">
    <source>
        <dbReference type="Proteomes" id="UP000305093"/>
    </source>
</evidence>
<evidence type="ECO:0000313" key="17">
    <source>
        <dbReference type="EMBL" id="MDA4180803.1"/>
    </source>
</evidence>
<reference evidence="16" key="15">
    <citation type="submission" date="2023-06" db="EMBL/GenBank/DDBJ databases">
        <title>Deciphering the underlying mechanisms mediating the transmission of blaNDM gene from human to animals in China.</title>
        <authorList>
            <person name="Chen K."/>
            <person name="Chen S."/>
        </authorList>
    </citation>
    <scope>NUCLEOTIDE SEQUENCE</scope>
    <source>
        <strain evidence="16">1199</strain>
    </source>
</reference>
<dbReference type="Proteomes" id="UP000537181">
    <property type="component" value="Unassembled WGS sequence"/>
</dbReference>
<dbReference type="Proteomes" id="UP000436482">
    <property type="component" value="Unassembled WGS sequence"/>
</dbReference>
<dbReference type="EMBL" id="WTQQ01000576">
    <property type="protein sequence ID" value="MWR90822.1"/>
    <property type="molecule type" value="Genomic_DNA"/>
</dbReference>
<dbReference type="RefSeq" id="WP_122985282.1">
    <property type="nucleotide sequence ID" value="NZ_AP018796.1"/>
</dbReference>
<dbReference type="EMBL" id="JACCJF010000032">
    <property type="protein sequence ID" value="MBZ4695544.1"/>
    <property type="molecule type" value="Genomic_DNA"/>
</dbReference>
<dbReference type="EMBL" id="AASCJS010000039">
    <property type="protein sequence ID" value="EFA9847976.1"/>
    <property type="molecule type" value="Genomic_DNA"/>
</dbReference>
<reference evidence="30 31" key="3">
    <citation type="submission" date="2018-08" db="EMBL/GenBank/DDBJ databases">
        <authorList>
            <consortium name="GenomeTrakr network: Whole genome sequencing for foodborne pathogen traceback"/>
        </authorList>
    </citation>
    <scope>NUCLEOTIDE SEQUENCE [LARGE SCALE GENOMIC DNA]</scope>
    <source>
        <strain evidence="2 30">AZ-TG102963</strain>
        <strain evidence="9 31">AZ-TG60901</strain>
        <strain evidence="8 36">AZ-TG73583</strain>
    </source>
</reference>
<evidence type="ECO:0000313" key="35">
    <source>
        <dbReference type="Proteomes" id="UP000537181"/>
    </source>
</evidence>
<dbReference type="EMBL" id="AASWKH010000019">
    <property type="protein sequence ID" value="EFH6096707.1"/>
    <property type="molecule type" value="Genomic_DNA"/>
</dbReference>
<dbReference type="Proteomes" id="UP000447081">
    <property type="component" value="Unassembled WGS sequence"/>
</dbReference>
<reference evidence="21 27" key="7">
    <citation type="submission" date="2019-12" db="EMBL/GenBank/DDBJ databases">
        <title>Enteriobacteria Tanzani isolates_10434.</title>
        <authorList>
            <person name="Subbiah M."/>
            <person name="Call D."/>
        </authorList>
    </citation>
    <scope>NUCLEOTIDE SEQUENCE [LARGE SCALE GENOMIC DNA]</scope>
    <source>
        <strain evidence="21 27">10434wG3</strain>
    </source>
</reference>
<dbReference type="Proteomes" id="UP000392867">
    <property type="component" value="Unassembled WGS sequence"/>
</dbReference>
<reference evidence="17" key="14">
    <citation type="submission" date="2022-08" db="EMBL/GenBank/DDBJ databases">
        <title>Genome sequencing of human pathogens.</title>
        <authorList>
            <person name="Cao X."/>
        </authorList>
    </citation>
    <scope>NUCLEOTIDE SEQUENCE</scope>
    <source>
        <strain evidence="17">EC16126</strain>
    </source>
</reference>
<dbReference type="EMBL" id="WTRC01000665">
    <property type="protein sequence ID" value="MWT24033.1"/>
    <property type="molecule type" value="Genomic_DNA"/>
</dbReference>
<evidence type="ECO:0000313" key="32">
    <source>
        <dbReference type="Proteomes" id="UP000531463"/>
    </source>
</evidence>
<evidence type="ECO:0000313" key="25">
    <source>
        <dbReference type="Proteomes" id="UP000392867"/>
    </source>
</evidence>
<dbReference type="GeneID" id="75206539"/>
<dbReference type="EMBL" id="DABFUC010000015">
    <property type="protein sequence ID" value="HAI8958975.1"/>
    <property type="molecule type" value="Genomic_DNA"/>
</dbReference>
<dbReference type="Proteomes" id="UP000842385">
    <property type="component" value="Unassembled WGS sequence"/>
</dbReference>
<evidence type="ECO:0000313" key="18">
    <source>
        <dbReference type="EMBL" id="MPU49791.1"/>
    </source>
</evidence>
<evidence type="ECO:0000313" key="16">
    <source>
        <dbReference type="EMBL" id="MCV5624961.1"/>
    </source>
</evidence>
<evidence type="ECO:0000313" key="27">
    <source>
        <dbReference type="Proteomes" id="UP000447081"/>
    </source>
</evidence>
<evidence type="ECO:0000313" key="28">
    <source>
        <dbReference type="Proteomes" id="UP000462410"/>
    </source>
</evidence>
<evidence type="ECO:0000313" key="20">
    <source>
        <dbReference type="EMBL" id="MWT24033.1"/>
    </source>
</evidence>
<evidence type="ECO:0000313" key="13">
    <source>
        <dbReference type="EMBL" id="MBA7721720.1"/>
    </source>
</evidence>
<dbReference type="AlphaFoldDB" id="A0A3P1P2E7"/>
<dbReference type="Proteomes" id="UP000225264">
    <property type="component" value="Unassembled WGS sequence"/>
</dbReference>
<dbReference type="Proteomes" id="UP000615017">
    <property type="component" value="Unassembled WGS sequence"/>
</dbReference>
<dbReference type="EMBL" id="AASWKX010000039">
    <property type="protein sequence ID" value="EFH6167844.1"/>
    <property type="molecule type" value="Genomic_DNA"/>
</dbReference>
<evidence type="ECO:0000313" key="4">
    <source>
        <dbReference type="EMBL" id="EFG2163924.1"/>
    </source>
</evidence>
<evidence type="ECO:0000313" key="38">
    <source>
        <dbReference type="Proteomes" id="UP000842385"/>
    </source>
</evidence>
<dbReference type="EMBL" id="AATJKW010000082">
    <property type="protein sequence ID" value="EFL9839784.1"/>
    <property type="molecule type" value="Genomic_DNA"/>
</dbReference>
<dbReference type="EMBL" id="DABALL010000091">
    <property type="protein sequence ID" value="HAH1421545.1"/>
    <property type="molecule type" value="Genomic_DNA"/>
</dbReference>
<dbReference type="EMBL" id="AASXRC010000004">
    <property type="protein sequence ID" value="EFI0211978.1"/>
    <property type="molecule type" value="Genomic_DNA"/>
</dbReference>
<evidence type="ECO:0000313" key="30">
    <source>
        <dbReference type="Proteomes" id="UP000523388"/>
    </source>
</evidence>
<evidence type="ECO:0000313" key="9">
    <source>
        <dbReference type="EMBL" id="EFM0517277.1"/>
    </source>
</evidence>
<dbReference type="Proteomes" id="UP000523388">
    <property type="component" value="Unassembled WGS sequence"/>
</dbReference>
<dbReference type="Proteomes" id="UP000305093">
    <property type="component" value="Unassembled WGS sequence"/>
</dbReference>
<organism evidence="21 27">
    <name type="scientific">Escherichia coli</name>
    <dbReference type="NCBI Taxonomy" id="562"/>
    <lineage>
        <taxon>Bacteria</taxon>
        <taxon>Pseudomonadati</taxon>
        <taxon>Pseudomonadota</taxon>
        <taxon>Gammaproteobacteria</taxon>
        <taxon>Enterobacterales</taxon>
        <taxon>Enterobacteriaceae</taxon>
        <taxon>Escherichia</taxon>
    </lineage>
</organism>
<dbReference type="EMBL" id="AATJQG010000016">
    <property type="protein sequence ID" value="EFM0517277.1"/>
    <property type="molecule type" value="Genomic_DNA"/>
</dbReference>
<dbReference type="Proteomes" id="UP000844228">
    <property type="component" value="Unassembled WGS sequence"/>
</dbReference>
<name>A0A3P1P2E7_ECOLX</name>
<reference evidence="10 38" key="1">
    <citation type="journal article" date="2018" name="Genome Biol.">
        <title>SKESA: strategic k-mer extension for scrupulous assemblies.</title>
        <authorList>
            <person name="Souvorov A."/>
            <person name="Agarwala R."/>
            <person name="Lipman D.J."/>
        </authorList>
    </citation>
    <scope>NUCLEOTIDE SEQUENCE [LARGE SCALE GENOMIC DNA]</scope>
    <source>
        <strain evidence="11 38">TW14994</strain>
        <strain evidence="10">W1_5_ERB1</strain>
    </source>
</reference>
<dbReference type="Pfam" id="PF23695">
    <property type="entry name" value="YncO"/>
    <property type="match status" value="1"/>
</dbReference>
<evidence type="ECO:0000313" key="2">
    <source>
        <dbReference type="EMBL" id="EFA9847976.1"/>
    </source>
</evidence>
<evidence type="ECO:0000313" key="33">
    <source>
        <dbReference type="Proteomes" id="UP000531916"/>
    </source>
</evidence>
<keyword evidence="1" id="KW-1133">Transmembrane helix</keyword>
<dbReference type="Proteomes" id="UP000462410">
    <property type="component" value="Unassembled WGS sequence"/>
</dbReference>
<dbReference type="Proteomes" id="UP001211064">
    <property type="component" value="Unassembled WGS sequence"/>
</dbReference>
<accession>A0A3P1P2E7</accession>
<evidence type="ECO:0000313" key="21">
    <source>
        <dbReference type="EMBL" id="MXJ11123.1"/>
    </source>
</evidence>
<reference evidence="15 23" key="11">
    <citation type="submission" date="2020-06" db="EMBL/GenBank/DDBJ databases">
        <title>Genomic analysis of Escherichia coli Ec98 resistant to antibiotic.</title>
        <authorList>
            <person name="Campos L."/>
        </authorList>
    </citation>
    <scope>NUCLEOTIDE SEQUENCE [LARGE SCALE GENOMIC DNA]</scope>
    <source>
        <strain evidence="15 23">UFU_EC98</strain>
    </source>
</reference>
<dbReference type="Proteomes" id="UP000622722">
    <property type="component" value="Unassembled WGS sequence"/>
</dbReference>
<evidence type="ECO:0000313" key="37">
    <source>
        <dbReference type="Proteomes" id="UP000615017"/>
    </source>
</evidence>
<dbReference type="EMBL" id="VOTT01000249">
    <property type="protein sequence ID" value="MPU49791.1"/>
    <property type="molecule type" value="Genomic_DNA"/>
</dbReference>
<sequence>MIYITIFMILPCPVPCSHVFLYVFYIFLFLVLFIMTIYQSSQKLHFSNCYHNNQHRNSLHN</sequence>
<evidence type="ECO:0000313" key="15">
    <source>
        <dbReference type="EMBL" id="MBZ4695544.1"/>
    </source>
</evidence>
<evidence type="ECO:0000313" key="6">
    <source>
        <dbReference type="EMBL" id="EFH6167844.1"/>
    </source>
</evidence>
<dbReference type="EMBL" id="RROO01000027">
    <property type="protein sequence ID" value="TJF64504.1"/>
    <property type="molecule type" value="Genomic_DNA"/>
</dbReference>
<evidence type="ECO:0000313" key="7">
    <source>
        <dbReference type="EMBL" id="EFI0211978.1"/>
    </source>
</evidence>
<reference evidence="22 24" key="4">
    <citation type="submission" date="2018-12" db="EMBL/GenBank/DDBJ databases">
        <title>Food and Water Safety Consortium.</title>
        <authorList>
            <person name="Tyson S."/>
            <person name="Peterson C.-L."/>
            <person name="Olson A."/>
            <person name="Tyler S."/>
            <person name="Cabral J."/>
            <person name="Lynch T."/>
            <person name="Knox N."/>
            <person name="Van Domselaar G."/>
            <person name="Graham M."/>
        </authorList>
    </citation>
    <scope>NUCLEOTIDE SEQUENCE [LARGE SCALE GENOMIC DNA]</scope>
    <source>
        <strain evidence="22 24">FWSEC0419</strain>
    </source>
</reference>
<evidence type="ECO:0000313" key="31">
    <source>
        <dbReference type="Proteomes" id="UP000528504"/>
    </source>
</evidence>
<evidence type="ECO:0000313" key="10">
    <source>
        <dbReference type="EMBL" id="HAH1421545.1"/>
    </source>
</evidence>
<reference evidence="26 28" key="8">
    <citation type="submission" date="2019-12" db="EMBL/GenBank/DDBJ databases">
        <title>Enteriobacteria Tanzani isolates_8377-8380.</title>
        <authorList>
            <person name="Subbiah M."/>
            <person name="Call D."/>
        </authorList>
    </citation>
    <scope>NUCLEOTIDE SEQUENCE [LARGE SCALE GENOMIC DNA]</scope>
    <source>
        <strain evidence="20 28">8378wH8</strain>
        <strain evidence="19 26">8379wE6</strain>
    </source>
</reference>
<dbReference type="EMBL" id="AASEPP010000200">
    <property type="protein sequence ID" value="EFC2249869.1"/>
    <property type="molecule type" value="Genomic_DNA"/>
</dbReference>
<evidence type="ECO:0000313" key="34">
    <source>
        <dbReference type="Proteomes" id="UP000534332"/>
    </source>
</evidence>
<proteinExistence type="predicted"/>
<evidence type="ECO:0000313" key="36">
    <source>
        <dbReference type="Proteomes" id="UP000543257"/>
    </source>
</evidence>
<dbReference type="EMBL" id="JANWOR010000755">
    <property type="protein sequence ID" value="MDA4180803.1"/>
    <property type="molecule type" value="Genomic_DNA"/>
</dbReference>
<dbReference type="EMBL" id="JAETYZ010000098">
    <property type="protein sequence ID" value="MBL6237454.1"/>
    <property type="molecule type" value="Genomic_DNA"/>
</dbReference>
<keyword evidence="1" id="KW-0472">Membrane</keyword>
<dbReference type="EMBL" id="JAOVKC010000078">
    <property type="protein sequence ID" value="MCV5624961.1"/>
    <property type="molecule type" value="Genomic_DNA"/>
</dbReference>
<reference evidence="18 25" key="6">
    <citation type="submission" date="2019-08" db="EMBL/GenBank/DDBJ databases">
        <title>Identification of Water Treatment Resistant and Multidrug Resistant Urinary Pathogenic Escherichia coli in Wastewater.</title>
        <authorList>
            <person name="Neumann N."/>
        </authorList>
    </citation>
    <scope>NUCLEOTIDE SEQUENCE [LARGE SCALE GENOMIC DNA]</scope>
    <source>
        <strain evidence="18 25">WU2356</strain>
    </source>
</reference>
<reference evidence="14 37" key="13">
    <citation type="submission" date="2021-01" db="EMBL/GenBank/DDBJ databases">
        <title>Genomes of Escherichia coli STEC strains from raw meat-based diets for companion animals.</title>
        <authorList>
            <person name="Stevens M.J.A."/>
            <person name="Stephan R."/>
        </authorList>
    </citation>
    <scope>NUCLEOTIDE SEQUENCE [LARGE SCALE GENOMIC DNA]</scope>
    <source>
        <strain evidence="14 37">LSC1-58</strain>
    </source>
</reference>
<evidence type="ECO:0000313" key="5">
    <source>
        <dbReference type="EMBL" id="EFH6096707.1"/>
    </source>
</evidence>
<dbReference type="Proteomes" id="UP001208624">
    <property type="component" value="Unassembled WGS sequence"/>
</dbReference>
<evidence type="ECO:0000313" key="14">
    <source>
        <dbReference type="EMBL" id="MBL6237454.1"/>
    </source>
</evidence>
<dbReference type="Proteomes" id="UP000534332">
    <property type="component" value="Unassembled WGS sequence"/>
</dbReference>
<reference evidence="7 29" key="10">
    <citation type="submission" date="2020-02" db="EMBL/GenBank/DDBJ databases">
        <authorList>
            <consortium name="PulseNet: The National Subtyping Network for Foodborne Disease Surveillance"/>
            <person name="Tarr C.L."/>
            <person name="Trees E."/>
            <person name="Katz L.S."/>
            <person name="Carleton-Romer H.A."/>
            <person name="Stroika S."/>
            <person name="Kucerova Z."/>
            <person name="Roache K.F."/>
            <person name="Sabol A.L."/>
            <person name="Besser J."/>
            <person name="Gerner-Smidt P."/>
        </authorList>
    </citation>
    <scope>NUCLEOTIDE SEQUENCE [LARGE SCALE GENOMIC DNA]</scope>
    <source>
        <strain evidence="7 29">2014C-3796</strain>
    </source>
</reference>
<protein>
    <submittedName>
        <fullName evidence="21">Uncharacterized protein</fullName>
    </submittedName>
</protein>